<gene>
    <name evidence="1" type="ORF">EVS84_17935</name>
</gene>
<dbReference type="Proteomes" id="UP000291107">
    <property type="component" value="Unassembled WGS sequence"/>
</dbReference>
<organism evidence="1 2">
    <name type="scientific">Pseudomonas koreensis</name>
    <dbReference type="NCBI Taxonomy" id="198620"/>
    <lineage>
        <taxon>Bacteria</taxon>
        <taxon>Pseudomonadati</taxon>
        <taxon>Pseudomonadota</taxon>
        <taxon>Gammaproteobacteria</taxon>
        <taxon>Pseudomonadales</taxon>
        <taxon>Pseudomonadaceae</taxon>
        <taxon>Pseudomonas</taxon>
    </lineage>
</organism>
<evidence type="ECO:0000313" key="2">
    <source>
        <dbReference type="Proteomes" id="UP000291107"/>
    </source>
</evidence>
<dbReference type="RefSeq" id="WP_129999215.1">
    <property type="nucleotide sequence ID" value="NZ_SEUB01000006.1"/>
</dbReference>
<evidence type="ECO:0000313" key="1">
    <source>
        <dbReference type="EMBL" id="RYM40365.1"/>
    </source>
</evidence>
<accession>A0A4Q4L1C3</accession>
<sequence length="124" mass="14081">MTKKYPAHIVKIDPIIEEMIMLSVNGVTVRCFAGHCPSVIEVGETYSAEFEMVLPDEIDIAKCENSETYVEMLDDGFSCEIQGRLEGDTLKSFVEFADQDIHFDFPHLNGQFVKIRAQRIDVSF</sequence>
<proteinExistence type="predicted"/>
<name>A0A4Q4L1C3_9PSED</name>
<protein>
    <submittedName>
        <fullName evidence="1">Uncharacterized protein</fullName>
    </submittedName>
</protein>
<comment type="caution">
    <text evidence="1">The sequence shown here is derived from an EMBL/GenBank/DDBJ whole genome shotgun (WGS) entry which is preliminary data.</text>
</comment>
<dbReference type="EMBL" id="SEUB01000006">
    <property type="protein sequence ID" value="RYM40365.1"/>
    <property type="molecule type" value="Genomic_DNA"/>
</dbReference>
<dbReference type="AlphaFoldDB" id="A0A4Q4L1C3"/>
<reference evidence="1 2" key="1">
    <citation type="submission" date="2019-02" db="EMBL/GenBank/DDBJ databases">
        <title>Genome of Pseudomonas korensis isolated from heavy metal contaminated environment.</title>
        <authorList>
            <person name="Ayangbenro A.S."/>
            <person name="Babalola O."/>
        </authorList>
    </citation>
    <scope>NUCLEOTIDE SEQUENCE [LARGE SCALE GENOMIC DNA]</scope>
    <source>
        <strain evidence="1 2">AB36</strain>
    </source>
</reference>